<proteinExistence type="inferred from homology"/>
<evidence type="ECO:0000256" key="1">
    <source>
        <dbReference type="ARBA" id="ARBA00009308"/>
    </source>
</evidence>
<dbReference type="GO" id="GO:0004493">
    <property type="term" value="F:methylmalonyl-CoA epimerase activity"/>
    <property type="evidence" value="ECO:0007669"/>
    <property type="project" value="UniProtKB-EC"/>
</dbReference>
<accession>A0A8J6NAW6</accession>
<dbReference type="EC" id="5.1.99.1" evidence="4"/>
<dbReference type="InterPro" id="IPR017515">
    <property type="entry name" value="MeMalonyl-CoA_epimerase"/>
</dbReference>
<dbReference type="PANTHER" id="PTHR43048:SF3">
    <property type="entry name" value="METHYLMALONYL-COA EPIMERASE, MITOCHONDRIAL"/>
    <property type="match status" value="1"/>
</dbReference>
<dbReference type="CDD" id="cd07249">
    <property type="entry name" value="MMCE"/>
    <property type="match status" value="1"/>
</dbReference>
<dbReference type="GO" id="GO:0046491">
    <property type="term" value="P:L-methylmalonyl-CoA metabolic process"/>
    <property type="evidence" value="ECO:0007669"/>
    <property type="project" value="TreeGrafter"/>
</dbReference>
<name>A0A8J6NAW6_9BACT</name>
<dbReference type="AlphaFoldDB" id="A0A8J6NAW6"/>
<keyword evidence="2" id="KW-0479">Metal-binding</keyword>
<gene>
    <name evidence="4" type="primary">mce</name>
    <name evidence="4" type="ORF">H8E79_07485</name>
</gene>
<dbReference type="SUPFAM" id="SSF54593">
    <property type="entry name" value="Glyoxalase/Bleomycin resistance protein/Dihydroxybiphenyl dioxygenase"/>
    <property type="match status" value="1"/>
</dbReference>
<dbReference type="InterPro" id="IPR037523">
    <property type="entry name" value="VOC_core"/>
</dbReference>
<dbReference type="Proteomes" id="UP000599024">
    <property type="component" value="Unassembled WGS sequence"/>
</dbReference>
<dbReference type="GO" id="GO:0046872">
    <property type="term" value="F:metal ion binding"/>
    <property type="evidence" value="ECO:0007669"/>
    <property type="project" value="UniProtKB-KW"/>
</dbReference>
<keyword evidence="4" id="KW-0413">Isomerase</keyword>
<comment type="caution">
    <text evidence="4">The sequence shown here is derived from an EMBL/GenBank/DDBJ whole genome shotgun (WGS) entry which is preliminary data.</text>
</comment>
<sequence>MLEKIDHLGIAVHSIAEARLFYEQTLGLTCEHEEEVASQQVRTAFFTVGETHIELLEPTSEDCAVAKFLANRGEGIHHVAYACDDIKSHLAQARASGCQLIHETPIIGAGGKQVAFLHPKSSHGVLTELCSGETP</sequence>
<dbReference type="Pfam" id="PF13669">
    <property type="entry name" value="Glyoxalase_4"/>
    <property type="match status" value="1"/>
</dbReference>
<dbReference type="InterPro" id="IPR051785">
    <property type="entry name" value="MMCE/EMCE_epimerase"/>
</dbReference>
<evidence type="ECO:0000313" key="5">
    <source>
        <dbReference type="Proteomes" id="UP000599024"/>
    </source>
</evidence>
<dbReference type="EMBL" id="JACNLK010000068">
    <property type="protein sequence ID" value="MBC8208992.1"/>
    <property type="molecule type" value="Genomic_DNA"/>
</dbReference>
<reference evidence="4 5" key="1">
    <citation type="submission" date="2020-08" db="EMBL/GenBank/DDBJ databases">
        <title>Bridging the membrane lipid divide: bacteria of the FCB group superphylum have the potential to synthesize archaeal ether lipids.</title>
        <authorList>
            <person name="Villanueva L."/>
            <person name="Von Meijenfeldt F.A.B."/>
            <person name="Westbye A.B."/>
            <person name="Yadav S."/>
            <person name="Hopmans E.C."/>
            <person name="Dutilh B.E."/>
            <person name="Sinninghe Damste J.S."/>
        </authorList>
    </citation>
    <scope>NUCLEOTIDE SEQUENCE [LARGE SCALE GENOMIC DNA]</scope>
    <source>
        <strain evidence="4">NIOZ-UU81</strain>
    </source>
</reference>
<dbReference type="PROSITE" id="PS51819">
    <property type="entry name" value="VOC"/>
    <property type="match status" value="1"/>
</dbReference>
<dbReference type="InterPro" id="IPR029068">
    <property type="entry name" value="Glyas_Bleomycin-R_OHBP_Dase"/>
</dbReference>
<evidence type="ECO:0000259" key="3">
    <source>
        <dbReference type="PROSITE" id="PS51819"/>
    </source>
</evidence>
<organism evidence="4 5">
    <name type="scientific">Candidatus Desulfatifera sulfidica</name>
    <dbReference type="NCBI Taxonomy" id="2841691"/>
    <lineage>
        <taxon>Bacteria</taxon>
        <taxon>Pseudomonadati</taxon>
        <taxon>Thermodesulfobacteriota</taxon>
        <taxon>Desulfobulbia</taxon>
        <taxon>Desulfobulbales</taxon>
        <taxon>Desulfobulbaceae</taxon>
        <taxon>Candidatus Desulfatifera</taxon>
    </lineage>
</organism>
<feature type="domain" description="VOC" evidence="3">
    <location>
        <begin position="4"/>
        <end position="132"/>
    </location>
</feature>
<dbReference type="NCBIfam" id="TIGR03081">
    <property type="entry name" value="metmalonyl_epim"/>
    <property type="match status" value="1"/>
</dbReference>
<evidence type="ECO:0000256" key="2">
    <source>
        <dbReference type="ARBA" id="ARBA00022723"/>
    </source>
</evidence>
<dbReference type="PANTHER" id="PTHR43048">
    <property type="entry name" value="METHYLMALONYL-COA EPIMERASE"/>
    <property type="match status" value="1"/>
</dbReference>
<comment type="similarity">
    <text evidence="1">Belongs to the methylmalonyl-CoA epimerase family.</text>
</comment>
<evidence type="ECO:0000313" key="4">
    <source>
        <dbReference type="EMBL" id="MBC8208992.1"/>
    </source>
</evidence>
<protein>
    <submittedName>
        <fullName evidence="4">Methylmalonyl-CoA epimerase</fullName>
        <ecNumber evidence="4">5.1.99.1</ecNumber>
    </submittedName>
</protein>
<dbReference type="Gene3D" id="3.10.180.10">
    <property type="entry name" value="2,3-Dihydroxybiphenyl 1,2-Dioxygenase, domain 1"/>
    <property type="match status" value="1"/>
</dbReference>